<organism evidence="2 3">
    <name type="scientific">Raoultella terrigena</name>
    <name type="common">Klebsiella terrigena</name>
    <dbReference type="NCBI Taxonomy" id="577"/>
    <lineage>
        <taxon>Bacteria</taxon>
        <taxon>Pseudomonadati</taxon>
        <taxon>Pseudomonadota</taxon>
        <taxon>Gammaproteobacteria</taxon>
        <taxon>Enterobacterales</taxon>
        <taxon>Enterobacteriaceae</taxon>
        <taxon>Klebsiella/Raoultella group</taxon>
        <taxon>Raoultella</taxon>
    </lineage>
</organism>
<dbReference type="Proteomes" id="UP000274346">
    <property type="component" value="Chromosome"/>
</dbReference>
<dbReference type="PANTHER" id="PTHR30451">
    <property type="entry name" value="OUTER MEMBRANE USHER PROTEIN"/>
    <property type="match status" value="1"/>
</dbReference>
<reference evidence="2 3" key="1">
    <citation type="submission" date="2018-12" db="EMBL/GenBank/DDBJ databases">
        <authorList>
            <consortium name="Pathogen Informatics"/>
        </authorList>
    </citation>
    <scope>NUCLEOTIDE SEQUENCE [LARGE SCALE GENOMIC DNA]</scope>
    <source>
        <strain evidence="2 3">NCTC13098</strain>
    </source>
</reference>
<feature type="domain" description="PapC-like C-terminal" evidence="1">
    <location>
        <begin position="327"/>
        <end position="385"/>
    </location>
</feature>
<evidence type="ECO:0000313" key="2">
    <source>
        <dbReference type="EMBL" id="VDR24666.1"/>
    </source>
</evidence>
<gene>
    <name evidence="2" type="primary">fimD_1</name>
    <name evidence="2" type="ORF">NCTC13098_00962</name>
</gene>
<name>A0A3P8M076_RAOTE</name>
<dbReference type="InterPro" id="IPR025949">
    <property type="entry name" value="PapC-like_C"/>
</dbReference>
<dbReference type="KEGG" id="rtg:NCTC13098_00962"/>
<dbReference type="EMBL" id="LR131271">
    <property type="protein sequence ID" value="VDR24666.1"/>
    <property type="molecule type" value="Genomic_DNA"/>
</dbReference>
<dbReference type="Pfam" id="PF00577">
    <property type="entry name" value="Usher"/>
    <property type="match status" value="1"/>
</dbReference>
<dbReference type="PANTHER" id="PTHR30451:SF21">
    <property type="entry name" value="FIMBRIAL USHER DOMAIN-CONTAINING PROTEIN YDET-RELATED"/>
    <property type="match status" value="1"/>
</dbReference>
<dbReference type="GO" id="GO:0015473">
    <property type="term" value="F:fimbrial usher porin activity"/>
    <property type="evidence" value="ECO:0007669"/>
    <property type="project" value="InterPro"/>
</dbReference>
<sequence>MNDIGTRFNFYSLRYSTQGFYTLSDTAYKGMTGGTAKQVTGADGAVTTSYENLYNLHMSRKAKNQLLLSQPMGRFGSLSLSWDRQTYWRTANRTQSIQFAWSAMVRNVSVGVSVQRSASLYDSHQDNIVAMSLSVPLGNPQQATRARFTTTHADSTGATGSAGVSGYVPGQESLFYNVNQRYGAQQRYGGDAALQYAGQRGDYSLGYSYSSDSRNLSYGMSGGAVLHEDGLTLSQPLGNTNILVKAPGPVAWRCLTTKASKPIAAAMPSFRTPRRIASTRSRWMSLPPATTLSWENAIVSKTPTDGALVRATIVTRRGAKALFTIGYRNEMLPFGTVVTLADEQTSGIVGDGGSLYLAGLPAEGTLSAVWGQGSDKKCVIKYRLNPQDYSARTGLYSQEARCQ</sequence>
<protein>
    <submittedName>
        <fullName evidence="2">Outer membrane usher protein fimD</fullName>
    </submittedName>
</protein>
<dbReference type="Gene3D" id="2.60.40.2070">
    <property type="match status" value="1"/>
</dbReference>
<evidence type="ECO:0000259" key="1">
    <source>
        <dbReference type="Pfam" id="PF13953"/>
    </source>
</evidence>
<dbReference type="InterPro" id="IPR043142">
    <property type="entry name" value="PapC-like_C_sf"/>
</dbReference>
<dbReference type="GO" id="GO:0009297">
    <property type="term" value="P:pilus assembly"/>
    <property type="evidence" value="ECO:0007669"/>
    <property type="project" value="InterPro"/>
</dbReference>
<dbReference type="AlphaFoldDB" id="A0A3P8M076"/>
<evidence type="ECO:0000313" key="3">
    <source>
        <dbReference type="Proteomes" id="UP000274346"/>
    </source>
</evidence>
<dbReference type="InterPro" id="IPR000015">
    <property type="entry name" value="Fimb_usher"/>
</dbReference>
<dbReference type="GO" id="GO:0009279">
    <property type="term" value="C:cell outer membrane"/>
    <property type="evidence" value="ECO:0007669"/>
    <property type="project" value="TreeGrafter"/>
</dbReference>
<proteinExistence type="predicted"/>
<dbReference type="Pfam" id="PF13953">
    <property type="entry name" value="PapC_C"/>
    <property type="match status" value="1"/>
</dbReference>
<accession>A0A3P8M076</accession>